<dbReference type="Proteomes" id="UP000887575">
    <property type="component" value="Unassembled WGS sequence"/>
</dbReference>
<evidence type="ECO:0000256" key="5">
    <source>
        <dbReference type="SAM" id="MobiDB-lite"/>
    </source>
</evidence>
<evidence type="ECO:0000256" key="1">
    <source>
        <dbReference type="ARBA" id="ARBA00004123"/>
    </source>
</evidence>
<feature type="region of interest" description="Disordered" evidence="5">
    <location>
        <begin position="235"/>
        <end position="265"/>
    </location>
</feature>
<dbReference type="SUPFAM" id="SSF54928">
    <property type="entry name" value="RNA-binding domain, RBD"/>
    <property type="match status" value="1"/>
</dbReference>
<evidence type="ECO:0000256" key="3">
    <source>
        <dbReference type="ARBA" id="ARBA00023242"/>
    </source>
</evidence>
<dbReference type="GO" id="GO:0007399">
    <property type="term" value="P:nervous system development"/>
    <property type="evidence" value="ECO:0007669"/>
    <property type="project" value="InterPro"/>
</dbReference>
<proteinExistence type="predicted"/>
<evidence type="ECO:0000256" key="4">
    <source>
        <dbReference type="PROSITE-ProRule" id="PRU00176"/>
    </source>
</evidence>
<evidence type="ECO:0000256" key="2">
    <source>
        <dbReference type="ARBA" id="ARBA00022884"/>
    </source>
</evidence>
<keyword evidence="7" id="KW-1185">Reference proteome</keyword>
<dbReference type="GO" id="GO:0000381">
    <property type="term" value="P:regulation of alternative mRNA splicing, via spliceosome"/>
    <property type="evidence" value="ECO:0007669"/>
    <property type="project" value="InterPro"/>
</dbReference>
<dbReference type="GO" id="GO:0005737">
    <property type="term" value="C:cytoplasm"/>
    <property type="evidence" value="ECO:0007669"/>
    <property type="project" value="TreeGrafter"/>
</dbReference>
<dbReference type="InterPro" id="IPR035979">
    <property type="entry name" value="RBD_domain_sf"/>
</dbReference>
<dbReference type="PANTHER" id="PTHR15597">
    <property type="entry name" value="ATAXIN 2-BINDING PROTEIN 1-RELATED"/>
    <property type="match status" value="1"/>
</dbReference>
<dbReference type="Pfam" id="PF00076">
    <property type="entry name" value="RRM_1"/>
    <property type="match status" value="1"/>
</dbReference>
<keyword evidence="3" id="KW-0539">Nucleus</keyword>
<name>A0AAF3EX48_9BILA</name>
<sequence>MSGIQPKIPNYNLENLYKVSGDLATISIEDDAFNEDEYSSNRLFVSNFPFSWSEKELREFMKDFEPVAEVEIVYNERGSKGFGFVTINDVERCLRARLILNHKIVHGRRVEVRRAHKHKRARNTGPQAAAAPNILQSNILQNLNNFALLSLLPQFQAQAQNAHAPALLSVLQNSLLAQGGLHPNIAAMGLTGGYAALQSPYLTHAAGIMNPTGATVHPQLASIYALARAQELARMNGNGSGTGNVGSPNASGSDQLQSPTLTSTTTSTYSLFGETNMGSTADLVKSARGGVPYPLGDETIIAQRFNSFAERAHSTPDMSHWLNDGRPMYSDIAANARGSTKLTPLDH</sequence>
<reference evidence="8" key="1">
    <citation type="submission" date="2024-02" db="UniProtKB">
        <authorList>
            <consortium name="WormBaseParasite"/>
        </authorList>
    </citation>
    <scope>IDENTIFICATION</scope>
</reference>
<dbReference type="Gene3D" id="3.30.70.330">
    <property type="match status" value="1"/>
</dbReference>
<evidence type="ECO:0000259" key="6">
    <source>
        <dbReference type="PROSITE" id="PS50102"/>
    </source>
</evidence>
<evidence type="ECO:0000313" key="7">
    <source>
        <dbReference type="Proteomes" id="UP000887575"/>
    </source>
</evidence>
<dbReference type="SMART" id="SM00360">
    <property type="entry name" value="RRM"/>
    <property type="match status" value="1"/>
</dbReference>
<dbReference type="InterPro" id="IPR000504">
    <property type="entry name" value="RRM_dom"/>
</dbReference>
<dbReference type="InterPro" id="IPR012677">
    <property type="entry name" value="Nucleotide-bd_a/b_plait_sf"/>
</dbReference>
<dbReference type="GO" id="GO:0005634">
    <property type="term" value="C:nucleus"/>
    <property type="evidence" value="ECO:0007669"/>
    <property type="project" value="UniProtKB-SubCell"/>
</dbReference>
<evidence type="ECO:0000313" key="8">
    <source>
        <dbReference type="WBParaSite" id="MBELARI_LOCUS18678"/>
    </source>
</evidence>
<protein>
    <submittedName>
        <fullName evidence="8">RRM domain-containing protein</fullName>
    </submittedName>
</protein>
<keyword evidence="2 4" id="KW-0694">RNA-binding</keyword>
<dbReference type="PANTHER" id="PTHR15597:SF44">
    <property type="entry name" value="PIP-1"/>
    <property type="match status" value="1"/>
</dbReference>
<accession>A0AAF3EX48</accession>
<dbReference type="WBParaSite" id="MBELARI_LOCUS18678">
    <property type="protein sequence ID" value="MBELARI_LOCUS18678"/>
    <property type="gene ID" value="MBELARI_LOCUS18678"/>
</dbReference>
<dbReference type="PROSITE" id="PS50102">
    <property type="entry name" value="RRM"/>
    <property type="match status" value="1"/>
</dbReference>
<feature type="domain" description="RRM" evidence="6">
    <location>
        <begin position="41"/>
        <end position="117"/>
    </location>
</feature>
<comment type="subcellular location">
    <subcellularLocation>
        <location evidence="1">Nucleus</location>
    </subcellularLocation>
</comment>
<organism evidence="7 8">
    <name type="scientific">Mesorhabditis belari</name>
    <dbReference type="NCBI Taxonomy" id="2138241"/>
    <lineage>
        <taxon>Eukaryota</taxon>
        <taxon>Metazoa</taxon>
        <taxon>Ecdysozoa</taxon>
        <taxon>Nematoda</taxon>
        <taxon>Chromadorea</taxon>
        <taxon>Rhabditida</taxon>
        <taxon>Rhabditina</taxon>
        <taxon>Rhabditomorpha</taxon>
        <taxon>Rhabditoidea</taxon>
        <taxon>Rhabditidae</taxon>
        <taxon>Mesorhabditinae</taxon>
        <taxon>Mesorhabditis</taxon>
    </lineage>
</organism>
<dbReference type="GO" id="GO:0003729">
    <property type="term" value="F:mRNA binding"/>
    <property type="evidence" value="ECO:0007669"/>
    <property type="project" value="TreeGrafter"/>
</dbReference>
<dbReference type="AlphaFoldDB" id="A0AAF3EX48"/>
<dbReference type="InterPro" id="IPR047131">
    <property type="entry name" value="RBFOX1-like"/>
</dbReference>